<feature type="region of interest" description="Disordered" evidence="2">
    <location>
        <begin position="77"/>
        <end position="122"/>
    </location>
</feature>
<accession>A0A9P1FIL6</accession>
<evidence type="ECO:0000256" key="1">
    <source>
        <dbReference type="SAM" id="Coils"/>
    </source>
</evidence>
<protein>
    <submittedName>
        <fullName evidence="3">Uncharacterized protein</fullName>
    </submittedName>
</protein>
<feature type="region of interest" description="Disordered" evidence="2">
    <location>
        <begin position="349"/>
        <end position="377"/>
    </location>
</feature>
<feature type="coiled-coil region" evidence="1">
    <location>
        <begin position="448"/>
        <end position="508"/>
    </location>
</feature>
<keyword evidence="5" id="KW-1185">Reference proteome</keyword>
<evidence type="ECO:0000256" key="2">
    <source>
        <dbReference type="SAM" id="MobiDB-lite"/>
    </source>
</evidence>
<name>A0A9P1FIL6_9DINO</name>
<dbReference type="EMBL" id="CAMXCT010000414">
    <property type="protein sequence ID" value="CAI3978484.1"/>
    <property type="molecule type" value="Genomic_DNA"/>
</dbReference>
<evidence type="ECO:0000313" key="3">
    <source>
        <dbReference type="EMBL" id="CAI3978484.1"/>
    </source>
</evidence>
<reference evidence="3" key="1">
    <citation type="submission" date="2022-10" db="EMBL/GenBank/DDBJ databases">
        <authorList>
            <person name="Chen Y."/>
            <person name="Dougan E. K."/>
            <person name="Chan C."/>
            <person name="Rhodes N."/>
            <person name="Thang M."/>
        </authorList>
    </citation>
    <scope>NUCLEOTIDE SEQUENCE</scope>
</reference>
<dbReference type="Proteomes" id="UP001152797">
    <property type="component" value="Unassembled WGS sequence"/>
</dbReference>
<gene>
    <name evidence="3" type="ORF">C1SCF055_LOCUS6534</name>
</gene>
<dbReference type="OrthoDB" id="426656at2759"/>
<keyword evidence="1" id="KW-0175">Coiled coil</keyword>
<sequence>MPVKQEILEQIQHAVANDATGEPILQWADDMQQETHHESKMAAASRIHMHKQVHDGCREASEEWEKAEMALSQVLKSKKRMKDPHGQFRLPAFDGEKPHTAPSAELSGLDSEERSRNLSQTRSAAVLERARLMRCRAAEASKKLKDHAKRRLRVKISEILREVHRRQNLRRHQEKVWTFREERHKIGRGPAASIGDADDFALGLGADEFEDATPRRRCILDSLSLEELDLVRSNPRWYLESMDSDFEDYDMSGNRERLIDFFTPARKDKNVSIECYAQRLRARLAAAEAQDLHDSVPSQKRSWQAFGESSGGFSQSYSSLGRAGSAQTSLMQASTTSLPADISQMSTVASFGRREPIRDDRASPTMQKVWEKRRRKEERDAQILESRRLAAEERMVRNAFNVSQQIRDYESTQSKYKELHQLRMAEALERKAAQDAQERLAVLDEVKLRKMRRALDIADEQLELKRDRVSDALKVWQASVRRCRRHAIAEERKAKANLESRQEAYLARLTKAGKFRSEKMETQAQKNDKLKSRIQVSLMQQLDEQRKLDCDRLALETEEKLEAARYRRYRNFNKYNFLERAFGEQVPFDHKFAYTSSLKNQSRLKSMSSKLNLD</sequence>
<proteinExistence type="predicted"/>
<feature type="compositionally biased region" description="Basic and acidic residues" evidence="2">
    <location>
        <begin position="352"/>
        <end position="362"/>
    </location>
</feature>
<dbReference type="EMBL" id="CAMXCT030000414">
    <property type="protein sequence ID" value="CAL4765796.1"/>
    <property type="molecule type" value="Genomic_DNA"/>
</dbReference>
<comment type="caution">
    <text evidence="3">The sequence shown here is derived from an EMBL/GenBank/DDBJ whole genome shotgun (WGS) entry which is preliminary data.</text>
</comment>
<dbReference type="AlphaFoldDB" id="A0A9P1FIL6"/>
<dbReference type="EMBL" id="CAMXCT020000414">
    <property type="protein sequence ID" value="CAL1131859.1"/>
    <property type="molecule type" value="Genomic_DNA"/>
</dbReference>
<evidence type="ECO:0000313" key="4">
    <source>
        <dbReference type="EMBL" id="CAL1131859.1"/>
    </source>
</evidence>
<reference evidence="4" key="2">
    <citation type="submission" date="2024-04" db="EMBL/GenBank/DDBJ databases">
        <authorList>
            <person name="Chen Y."/>
            <person name="Shah S."/>
            <person name="Dougan E. K."/>
            <person name="Thang M."/>
            <person name="Chan C."/>
        </authorList>
    </citation>
    <scope>NUCLEOTIDE SEQUENCE [LARGE SCALE GENOMIC DNA]</scope>
</reference>
<evidence type="ECO:0000313" key="5">
    <source>
        <dbReference type="Proteomes" id="UP001152797"/>
    </source>
</evidence>
<organism evidence="3">
    <name type="scientific">Cladocopium goreaui</name>
    <dbReference type="NCBI Taxonomy" id="2562237"/>
    <lineage>
        <taxon>Eukaryota</taxon>
        <taxon>Sar</taxon>
        <taxon>Alveolata</taxon>
        <taxon>Dinophyceae</taxon>
        <taxon>Suessiales</taxon>
        <taxon>Symbiodiniaceae</taxon>
        <taxon>Cladocopium</taxon>
    </lineage>
</organism>